<dbReference type="Gene3D" id="3.40.50.150">
    <property type="entry name" value="Vaccinia Virus protein VP39"/>
    <property type="match status" value="1"/>
</dbReference>
<evidence type="ECO:0000256" key="11">
    <source>
        <dbReference type="ARBA" id="ARBA00031350"/>
    </source>
</evidence>
<dbReference type="GO" id="GO:0005737">
    <property type="term" value="C:cytoplasm"/>
    <property type="evidence" value="ECO:0007669"/>
    <property type="project" value="UniProtKB-SubCell"/>
</dbReference>
<evidence type="ECO:0000256" key="6">
    <source>
        <dbReference type="ARBA" id="ARBA00022603"/>
    </source>
</evidence>
<evidence type="ECO:0000256" key="5">
    <source>
        <dbReference type="ARBA" id="ARBA00022490"/>
    </source>
</evidence>
<proteinExistence type="inferred from homology"/>
<keyword evidence="7" id="KW-0808">Transferase</keyword>
<accession>A0A918V5R1</accession>
<dbReference type="EMBL" id="BMVX01000011">
    <property type="protein sequence ID" value="GGZ71013.1"/>
    <property type="molecule type" value="Genomic_DNA"/>
</dbReference>
<evidence type="ECO:0000313" key="14">
    <source>
        <dbReference type="Proteomes" id="UP000634660"/>
    </source>
</evidence>
<protein>
    <recommendedName>
        <fullName evidence="4">Protein-L-isoaspartate O-methyltransferase</fullName>
        <ecNumber evidence="3">2.1.1.77</ecNumber>
    </recommendedName>
    <alternativeName>
        <fullName evidence="11">L-isoaspartyl protein carboxyl methyltransferase</fullName>
    </alternativeName>
    <alternativeName>
        <fullName evidence="9">Protein L-isoaspartyl methyltransferase</fullName>
    </alternativeName>
    <alternativeName>
        <fullName evidence="10">Protein-beta-aspartate methyltransferase</fullName>
    </alternativeName>
</protein>
<reference evidence="13" key="1">
    <citation type="journal article" date="2014" name="Int. J. Syst. Evol. Microbiol.">
        <title>Complete genome sequence of Corynebacterium casei LMG S-19264T (=DSM 44701T), isolated from a smear-ripened cheese.</title>
        <authorList>
            <consortium name="US DOE Joint Genome Institute (JGI-PGF)"/>
            <person name="Walter F."/>
            <person name="Albersmeier A."/>
            <person name="Kalinowski J."/>
            <person name="Ruckert C."/>
        </authorList>
    </citation>
    <scope>NUCLEOTIDE SEQUENCE</scope>
    <source>
        <strain evidence="13">JCM 4834</strain>
    </source>
</reference>
<feature type="region of interest" description="Disordered" evidence="12">
    <location>
        <begin position="256"/>
        <end position="278"/>
    </location>
</feature>
<evidence type="ECO:0000313" key="13">
    <source>
        <dbReference type="EMBL" id="GGZ71013.1"/>
    </source>
</evidence>
<evidence type="ECO:0000256" key="8">
    <source>
        <dbReference type="ARBA" id="ARBA00022691"/>
    </source>
</evidence>
<reference evidence="13" key="2">
    <citation type="submission" date="2020-09" db="EMBL/GenBank/DDBJ databases">
        <authorList>
            <person name="Sun Q."/>
            <person name="Ohkuma M."/>
        </authorList>
    </citation>
    <scope>NUCLEOTIDE SEQUENCE</scope>
    <source>
        <strain evidence="13">JCM 4834</strain>
    </source>
</reference>
<dbReference type="AlphaFoldDB" id="A0A918V5R1"/>
<keyword evidence="8" id="KW-0949">S-adenosyl-L-methionine</keyword>
<evidence type="ECO:0000256" key="2">
    <source>
        <dbReference type="ARBA" id="ARBA00005369"/>
    </source>
</evidence>
<name>A0A918V5R1_9ACTN</name>
<dbReference type="EC" id="2.1.1.77" evidence="3"/>
<comment type="similarity">
    <text evidence="2">Belongs to the methyltransferase superfamily. L-isoaspartyl/D-aspartyl protein methyltransferase family.</text>
</comment>
<evidence type="ECO:0000256" key="9">
    <source>
        <dbReference type="ARBA" id="ARBA00030757"/>
    </source>
</evidence>
<sequence>MAATPHRKTHAPDPDPLVDGLLVAVREQLGGPPPARLRQAFHRVRRHRFLPGRIWLRDGSGGYEPVDRAADPDRWAAAAYSDEPLVTRFTDGQPSSSASMPSMVVRMLLLAGLGEPRGSRQGAGARVLELGTGTGYNAGLLCALVGDRQVTTVELDPVLAAEAQENLKASGCAPTVVVGDAADGWPPGGPYDTVLATFSVDRVPPAWLGQVRSPGGRIVVPWASAWCTYGTLALTAGRAGRAEGRFHSFASFMQMARPDPDRPETAGPGSVPKRCGPRSGASAAACASTTLSPWAVAGGDLDAEFHIGLAVPGASFAWDTSGEHAPTRLLVDDATTGSRATVDYDGRSAAAFSVTQAGPRLLWDEVTTAFRRWEELGRPGVDRYGLSIEEGAAELWVDSPGTAVTAR</sequence>
<evidence type="ECO:0000256" key="3">
    <source>
        <dbReference type="ARBA" id="ARBA00011890"/>
    </source>
</evidence>
<comment type="caution">
    <text evidence="13">The sequence shown here is derived from an EMBL/GenBank/DDBJ whole genome shotgun (WGS) entry which is preliminary data.</text>
</comment>
<keyword evidence="5" id="KW-0963">Cytoplasm</keyword>
<dbReference type="Pfam" id="PF01135">
    <property type="entry name" value="PCMT"/>
    <property type="match status" value="1"/>
</dbReference>
<dbReference type="SUPFAM" id="SSF53335">
    <property type="entry name" value="S-adenosyl-L-methionine-dependent methyltransferases"/>
    <property type="match status" value="1"/>
</dbReference>
<evidence type="ECO:0000256" key="1">
    <source>
        <dbReference type="ARBA" id="ARBA00004496"/>
    </source>
</evidence>
<comment type="subcellular location">
    <subcellularLocation>
        <location evidence="1">Cytoplasm</location>
    </subcellularLocation>
</comment>
<organism evidence="13 14">
    <name type="scientific">Streptomyces subrutilus</name>
    <dbReference type="NCBI Taxonomy" id="36818"/>
    <lineage>
        <taxon>Bacteria</taxon>
        <taxon>Bacillati</taxon>
        <taxon>Actinomycetota</taxon>
        <taxon>Actinomycetes</taxon>
        <taxon>Kitasatosporales</taxon>
        <taxon>Streptomycetaceae</taxon>
        <taxon>Streptomyces</taxon>
    </lineage>
</organism>
<dbReference type="GO" id="GO:0032259">
    <property type="term" value="P:methylation"/>
    <property type="evidence" value="ECO:0007669"/>
    <property type="project" value="UniProtKB-KW"/>
</dbReference>
<evidence type="ECO:0000256" key="4">
    <source>
        <dbReference type="ARBA" id="ARBA00013346"/>
    </source>
</evidence>
<dbReference type="Proteomes" id="UP000634660">
    <property type="component" value="Unassembled WGS sequence"/>
</dbReference>
<dbReference type="InterPro" id="IPR000682">
    <property type="entry name" value="PCMT"/>
</dbReference>
<evidence type="ECO:0000256" key="12">
    <source>
        <dbReference type="SAM" id="MobiDB-lite"/>
    </source>
</evidence>
<evidence type="ECO:0000256" key="10">
    <source>
        <dbReference type="ARBA" id="ARBA00031323"/>
    </source>
</evidence>
<dbReference type="CDD" id="cd02440">
    <property type="entry name" value="AdoMet_MTases"/>
    <property type="match status" value="1"/>
</dbReference>
<gene>
    <name evidence="13" type="primary">pcm</name>
    <name evidence="13" type="ORF">GCM10010371_33780</name>
</gene>
<keyword evidence="6" id="KW-0489">Methyltransferase</keyword>
<dbReference type="PANTHER" id="PTHR11579:SF0">
    <property type="entry name" value="PROTEIN-L-ISOASPARTATE(D-ASPARTATE) O-METHYLTRANSFERASE"/>
    <property type="match status" value="1"/>
</dbReference>
<dbReference type="PANTHER" id="PTHR11579">
    <property type="entry name" value="PROTEIN-L-ISOASPARTATE O-METHYLTRANSFERASE"/>
    <property type="match status" value="1"/>
</dbReference>
<dbReference type="RefSeq" id="WP_229886469.1">
    <property type="nucleotide sequence ID" value="NZ_BMVX01000011.1"/>
</dbReference>
<dbReference type="GO" id="GO:0004719">
    <property type="term" value="F:protein-L-isoaspartate (D-aspartate) O-methyltransferase activity"/>
    <property type="evidence" value="ECO:0007669"/>
    <property type="project" value="UniProtKB-EC"/>
</dbReference>
<evidence type="ECO:0000256" key="7">
    <source>
        <dbReference type="ARBA" id="ARBA00022679"/>
    </source>
</evidence>
<dbReference type="InterPro" id="IPR029063">
    <property type="entry name" value="SAM-dependent_MTases_sf"/>
</dbReference>